<dbReference type="InterPro" id="IPR035414">
    <property type="entry name" value="Peptidase_M1_pepN_Ig-like"/>
</dbReference>
<dbReference type="AlphaFoldDB" id="A0A8J2ZI98"/>
<protein>
    <recommendedName>
        <fullName evidence="5 12">Aminopeptidase N</fullName>
        <ecNumber evidence="4 12">3.4.11.2</ecNumber>
    </recommendedName>
</protein>
<dbReference type="Pfam" id="PF01433">
    <property type="entry name" value="Peptidase_M1"/>
    <property type="match status" value="1"/>
</dbReference>
<evidence type="ECO:0000256" key="10">
    <source>
        <dbReference type="ARBA" id="ARBA00022833"/>
    </source>
</evidence>
<keyword evidence="10" id="KW-0862">Zinc</keyword>
<reference evidence="17" key="2">
    <citation type="submission" date="2020-09" db="EMBL/GenBank/DDBJ databases">
        <authorList>
            <person name="Sun Q."/>
            <person name="Zhou Y."/>
        </authorList>
    </citation>
    <scope>NUCLEOTIDE SEQUENCE</scope>
    <source>
        <strain evidence="17">CGMCC 1.15762</strain>
    </source>
</reference>
<feature type="domain" description="Peptidase M1 membrane alanine aminopeptidase" evidence="13">
    <location>
        <begin position="218"/>
        <end position="432"/>
    </location>
</feature>
<dbReference type="PANTHER" id="PTHR46322">
    <property type="entry name" value="PUROMYCIN-SENSITIVE AMINOPEPTIDASE"/>
    <property type="match status" value="1"/>
</dbReference>
<dbReference type="GO" id="GO:0006508">
    <property type="term" value="P:proteolysis"/>
    <property type="evidence" value="ECO:0007669"/>
    <property type="project" value="UniProtKB-UniRule"/>
</dbReference>
<gene>
    <name evidence="17" type="ORF">GCM10011415_10860</name>
</gene>
<keyword evidence="6 17" id="KW-0031">Aminopeptidase</keyword>
<keyword evidence="11" id="KW-0482">Metalloprotease</keyword>
<feature type="domain" description="Aminopeptidase N-like N-terminal" evidence="16">
    <location>
        <begin position="115"/>
        <end position="179"/>
    </location>
</feature>
<evidence type="ECO:0000259" key="16">
    <source>
        <dbReference type="Pfam" id="PF17900"/>
    </source>
</evidence>
<sequence>MKDASPQTVYLSDYKPFGWHIADVHLTVRLDPTATRVRSRIRFEPTPGAEHPEFFLHGEDLRLISASIDGAPVTPELTAEGLRCAVPEGAFTWEAEVEIAPAENFALEGLYMSNGMYCTQCEAEGFRKISYYPDRPDVMATFTVRIEGDERVKLSNGNPVASGEGWAEWHDPWPKPAYLFALVAGDLVNHPGSFTTASGKEVELNIWVRPGDEGKCAWGMESLIASMKWDEEVYGREYDLDIFNIVAVDDFNMGAMENKGLNIFNSSCVLASPETSTDANFERIEAIIAHEYFHNWTGNRITCRDWFQLCLKEGLTVYRDSQFTSDMRSAEVKRIGDVIDLRARQFPEDQGPLSHPVRPESFQEINNFYTATVYEKGAEVIGMLKRLVGDEAYAKALDLYFDRHDGQACTIEDWLQVFEDATGRDLAQFKRWYSQSGTPHLKVSETFEDGIYTLTFTQETPPTPGQPDKLPQVLPIAVGLLNPNGDEVVPTTVLEMTEATQSFAFEGLSAKPVPSILRGFSAPVVLDRETSADEKRFLLAHDTDAFNRWEASRDLGRECLVDMIIQGSEPDLAWIDALGEVVRDDALDPAFRAMMLALPTQAELAQLLHSRDITPDPDAIHAASEALRDAMAQRWASVLPEIADKMWVDAPFDPGAEQAGKRSLGGAILALRTRLDGGAAAQTQFDAADNMTLQLGALSCLIRAGAEDKALAAFRKQWSGDRLVMDKWFALQVAATEPANAAARAEALTKLPDFDWKNPNRFRAVFGSLAMNHAGFHRADGSGYRLLADWLIKLDEKNPQTTARMCSVFQTWKRYDAGRQALMKEQLERIAARPGLSRDVTEMVTRLLS</sequence>
<dbReference type="EMBL" id="BMJV01000001">
    <property type="protein sequence ID" value="GGG65896.1"/>
    <property type="molecule type" value="Genomic_DNA"/>
</dbReference>
<keyword evidence="18" id="KW-1185">Reference proteome</keyword>
<dbReference type="Gene3D" id="1.10.390.10">
    <property type="entry name" value="Neutral Protease Domain 2"/>
    <property type="match status" value="1"/>
</dbReference>
<dbReference type="InterPro" id="IPR042097">
    <property type="entry name" value="Aminopeptidase_N-like_N_sf"/>
</dbReference>
<dbReference type="InterPro" id="IPR012779">
    <property type="entry name" value="Peptidase_M1_pepN"/>
</dbReference>
<proteinExistence type="inferred from homology"/>
<accession>A0A8J2ZI98</accession>
<evidence type="ECO:0000256" key="2">
    <source>
        <dbReference type="ARBA" id="ARBA00001947"/>
    </source>
</evidence>
<dbReference type="GO" id="GO:0016285">
    <property type="term" value="F:alanyl aminopeptidase activity"/>
    <property type="evidence" value="ECO:0007669"/>
    <property type="project" value="UniProtKB-EC"/>
</dbReference>
<dbReference type="Gene3D" id="1.25.50.10">
    <property type="entry name" value="Peptidase M1, alanyl aminopeptidase, C-terminal domain"/>
    <property type="match status" value="1"/>
</dbReference>
<dbReference type="InterPro" id="IPR014782">
    <property type="entry name" value="Peptidase_M1_dom"/>
</dbReference>
<dbReference type="InterPro" id="IPR045357">
    <property type="entry name" value="Aminopeptidase_N-like_N"/>
</dbReference>
<dbReference type="FunFam" id="2.60.40.1840:FF:000001">
    <property type="entry name" value="Aminopeptidase N"/>
    <property type="match status" value="1"/>
</dbReference>
<evidence type="ECO:0000256" key="11">
    <source>
        <dbReference type="ARBA" id="ARBA00023049"/>
    </source>
</evidence>
<comment type="cofactor">
    <cofactor evidence="2">
        <name>Zn(2+)</name>
        <dbReference type="ChEBI" id="CHEBI:29105"/>
    </cofactor>
</comment>
<dbReference type="InterPro" id="IPR037144">
    <property type="entry name" value="Peptidase_M1_pepN_C_sf"/>
</dbReference>
<dbReference type="PRINTS" id="PR00756">
    <property type="entry name" value="ALADIPTASE"/>
</dbReference>
<evidence type="ECO:0000256" key="8">
    <source>
        <dbReference type="ARBA" id="ARBA00022723"/>
    </source>
</evidence>
<dbReference type="FunFam" id="3.30.2010.30:FF:000002">
    <property type="entry name" value="Putative aminopeptidase N"/>
    <property type="match status" value="1"/>
</dbReference>
<comment type="catalytic activity">
    <reaction evidence="1">
        <text>Release of an N-terminal amino acid, Xaa-|-Yaa- from a peptide, amide or arylamide. Xaa is preferably Ala, but may be most amino acids including Pro (slow action). When a terminal hydrophobic residue is followed by a prolyl residue, the two may be released as an intact Xaa-Pro dipeptide.</text>
        <dbReference type="EC" id="3.4.11.2"/>
    </reaction>
</comment>
<dbReference type="SUPFAM" id="SSF55486">
    <property type="entry name" value="Metalloproteases ('zincins'), catalytic domain"/>
    <property type="match status" value="1"/>
</dbReference>
<dbReference type="InterPro" id="IPR038438">
    <property type="entry name" value="PepN_Ig-like_sf"/>
</dbReference>
<dbReference type="GO" id="GO:0008270">
    <property type="term" value="F:zinc ion binding"/>
    <property type="evidence" value="ECO:0007669"/>
    <property type="project" value="InterPro"/>
</dbReference>
<dbReference type="Pfam" id="PF17900">
    <property type="entry name" value="Peptidase_M1_N"/>
    <property type="match status" value="1"/>
</dbReference>
<dbReference type="Gene3D" id="2.60.40.1840">
    <property type="match status" value="1"/>
</dbReference>
<dbReference type="Pfam" id="PF17432">
    <property type="entry name" value="DUF3458_C"/>
    <property type="match status" value="1"/>
</dbReference>
<dbReference type="Proteomes" id="UP000617145">
    <property type="component" value="Unassembled WGS sequence"/>
</dbReference>
<dbReference type="CDD" id="cd09600">
    <property type="entry name" value="M1_APN"/>
    <property type="match status" value="1"/>
</dbReference>
<comment type="similarity">
    <text evidence="3">Belongs to the peptidase M1 family.</text>
</comment>
<evidence type="ECO:0000313" key="18">
    <source>
        <dbReference type="Proteomes" id="UP000617145"/>
    </source>
</evidence>
<organism evidence="17 18">
    <name type="scientific">Salipiger pallidus</name>
    <dbReference type="NCBI Taxonomy" id="1775170"/>
    <lineage>
        <taxon>Bacteria</taxon>
        <taxon>Pseudomonadati</taxon>
        <taxon>Pseudomonadota</taxon>
        <taxon>Alphaproteobacteria</taxon>
        <taxon>Rhodobacterales</taxon>
        <taxon>Roseobacteraceae</taxon>
        <taxon>Salipiger</taxon>
    </lineage>
</organism>
<dbReference type="InterPro" id="IPR001930">
    <property type="entry name" value="Peptidase_M1"/>
</dbReference>
<dbReference type="GO" id="GO:0008237">
    <property type="term" value="F:metallopeptidase activity"/>
    <property type="evidence" value="ECO:0007669"/>
    <property type="project" value="UniProtKB-UniRule"/>
</dbReference>
<keyword evidence="7" id="KW-0645">Protease</keyword>
<dbReference type="SUPFAM" id="SSF63737">
    <property type="entry name" value="Leukotriene A4 hydrolase N-terminal domain"/>
    <property type="match status" value="1"/>
</dbReference>
<keyword evidence="8" id="KW-0479">Metal-binding</keyword>
<dbReference type="InterPro" id="IPR024601">
    <property type="entry name" value="Peptidase_M1_pepN_C"/>
</dbReference>
<evidence type="ECO:0000256" key="6">
    <source>
        <dbReference type="ARBA" id="ARBA00022438"/>
    </source>
</evidence>
<dbReference type="PANTHER" id="PTHR46322:SF1">
    <property type="entry name" value="PUROMYCIN-SENSITIVE AMINOPEPTIDASE"/>
    <property type="match status" value="1"/>
</dbReference>
<dbReference type="InterPro" id="IPR027268">
    <property type="entry name" value="Peptidase_M4/M1_CTD_sf"/>
</dbReference>
<evidence type="ECO:0000259" key="15">
    <source>
        <dbReference type="Pfam" id="PF17432"/>
    </source>
</evidence>
<name>A0A8J2ZI98_9RHOB</name>
<evidence type="ECO:0000256" key="1">
    <source>
        <dbReference type="ARBA" id="ARBA00000098"/>
    </source>
</evidence>
<feature type="domain" description="Peptidase M1 alanyl aminopeptidase C-terminal" evidence="15">
    <location>
        <begin position="533"/>
        <end position="848"/>
    </location>
</feature>
<dbReference type="Gene3D" id="3.30.2010.30">
    <property type="match status" value="1"/>
</dbReference>
<evidence type="ECO:0000256" key="7">
    <source>
        <dbReference type="ARBA" id="ARBA00022670"/>
    </source>
</evidence>
<evidence type="ECO:0000256" key="12">
    <source>
        <dbReference type="NCBIfam" id="TIGR02414"/>
    </source>
</evidence>
<evidence type="ECO:0000256" key="3">
    <source>
        <dbReference type="ARBA" id="ARBA00010136"/>
    </source>
</evidence>
<evidence type="ECO:0000259" key="13">
    <source>
        <dbReference type="Pfam" id="PF01433"/>
    </source>
</evidence>
<evidence type="ECO:0000313" key="17">
    <source>
        <dbReference type="EMBL" id="GGG65896.1"/>
    </source>
</evidence>
<keyword evidence="9" id="KW-0378">Hydrolase</keyword>
<dbReference type="NCBIfam" id="TIGR02414">
    <property type="entry name" value="pepN_proteo"/>
    <property type="match status" value="1"/>
</dbReference>
<evidence type="ECO:0000259" key="14">
    <source>
        <dbReference type="Pfam" id="PF11940"/>
    </source>
</evidence>
<evidence type="ECO:0000256" key="4">
    <source>
        <dbReference type="ARBA" id="ARBA00012564"/>
    </source>
</evidence>
<feature type="domain" description="Peptidase M1 alanyl aminopeptidase Ig-like fold" evidence="14">
    <location>
        <begin position="437"/>
        <end position="528"/>
    </location>
</feature>
<reference evidence="17" key="1">
    <citation type="journal article" date="2014" name="Int. J. Syst. Evol. Microbiol.">
        <title>Complete genome sequence of Corynebacterium casei LMG S-19264T (=DSM 44701T), isolated from a smear-ripened cheese.</title>
        <authorList>
            <consortium name="US DOE Joint Genome Institute (JGI-PGF)"/>
            <person name="Walter F."/>
            <person name="Albersmeier A."/>
            <person name="Kalinowski J."/>
            <person name="Ruckert C."/>
        </authorList>
    </citation>
    <scope>NUCLEOTIDE SEQUENCE</scope>
    <source>
        <strain evidence="17">CGMCC 1.15762</strain>
    </source>
</reference>
<dbReference type="Pfam" id="PF11940">
    <property type="entry name" value="DUF3458"/>
    <property type="match status" value="1"/>
</dbReference>
<dbReference type="EC" id="3.4.11.2" evidence="4 12"/>
<evidence type="ECO:0000256" key="9">
    <source>
        <dbReference type="ARBA" id="ARBA00022801"/>
    </source>
</evidence>
<dbReference type="Gene3D" id="2.60.40.1730">
    <property type="entry name" value="tricorn interacting facor f3 domain"/>
    <property type="match status" value="1"/>
</dbReference>
<dbReference type="RefSeq" id="WP_188789145.1">
    <property type="nucleotide sequence ID" value="NZ_BMJV01000001.1"/>
</dbReference>
<evidence type="ECO:0000256" key="5">
    <source>
        <dbReference type="ARBA" id="ARBA00015611"/>
    </source>
</evidence>
<comment type="caution">
    <text evidence="17">The sequence shown here is derived from an EMBL/GenBank/DDBJ whole genome shotgun (WGS) entry which is preliminary data.</text>
</comment>